<feature type="domain" description="PLD phosphodiesterase" evidence="2">
    <location>
        <begin position="1"/>
        <end position="24"/>
    </location>
</feature>
<accession>A0AAX6GFT9</accession>
<evidence type="ECO:0000259" key="2">
    <source>
        <dbReference type="PROSITE" id="PS50035"/>
    </source>
</evidence>
<dbReference type="Gene3D" id="2.40.50.140">
    <property type="entry name" value="Nucleic acid-binding proteins"/>
    <property type="match status" value="1"/>
</dbReference>
<dbReference type="InterPro" id="IPR012340">
    <property type="entry name" value="NA-bd_OB-fold"/>
</dbReference>
<dbReference type="PROSITE" id="PS50035">
    <property type="entry name" value="PLD"/>
    <property type="match status" value="1"/>
</dbReference>
<comment type="caution">
    <text evidence="4">The sequence shown here is derived from an EMBL/GenBank/DDBJ whole genome shotgun (WGS) entry which is preliminary data.</text>
</comment>
<dbReference type="PROSITE" id="PS50832">
    <property type="entry name" value="S1_IF1_TYPE"/>
    <property type="match status" value="1"/>
</dbReference>
<dbReference type="InterPro" id="IPR001253">
    <property type="entry name" value="TIF_eIF-1A"/>
</dbReference>
<reference evidence="4" key="2">
    <citation type="submission" date="2023-04" db="EMBL/GenBank/DDBJ databases">
        <authorList>
            <person name="Bruccoleri R.E."/>
            <person name="Oakeley E.J."/>
            <person name="Faust A.-M."/>
            <person name="Dessus-Babus S."/>
            <person name="Altorfer M."/>
            <person name="Burckhardt D."/>
            <person name="Oertli M."/>
            <person name="Naumann U."/>
            <person name="Petersen F."/>
            <person name="Wong J."/>
        </authorList>
    </citation>
    <scope>NUCLEOTIDE SEQUENCE</scope>
    <source>
        <strain evidence="4">GSM-AAB239-AS_SAM_17_03QT</strain>
        <tissue evidence="4">Leaf</tissue>
    </source>
</reference>
<dbReference type="InterPro" id="IPR001736">
    <property type="entry name" value="PLipase_D/transphosphatidylase"/>
</dbReference>
<dbReference type="GO" id="GO:0003824">
    <property type="term" value="F:catalytic activity"/>
    <property type="evidence" value="ECO:0007669"/>
    <property type="project" value="InterPro"/>
</dbReference>
<keyword evidence="5" id="KW-1185">Reference proteome</keyword>
<evidence type="ECO:0000256" key="1">
    <source>
        <dbReference type="PROSITE-ProRule" id="PRU00181"/>
    </source>
</evidence>
<reference evidence="4" key="1">
    <citation type="journal article" date="2023" name="GigaByte">
        <title>Genome assembly of the bearded iris, Iris pallida Lam.</title>
        <authorList>
            <person name="Bruccoleri R.E."/>
            <person name="Oakeley E.J."/>
            <person name="Faust A.M.E."/>
            <person name="Altorfer M."/>
            <person name="Dessus-Babus S."/>
            <person name="Burckhardt D."/>
            <person name="Oertli M."/>
            <person name="Naumann U."/>
            <person name="Petersen F."/>
            <person name="Wong J."/>
        </authorList>
    </citation>
    <scope>NUCLEOTIDE SEQUENCE</scope>
    <source>
        <strain evidence="4">GSM-AAB239-AS_SAM_17_03QT</strain>
    </source>
</reference>
<dbReference type="Proteomes" id="UP001140949">
    <property type="component" value="Unassembled WGS sequence"/>
</dbReference>
<gene>
    <name evidence="4" type="ORF">M6B38_367925</name>
</gene>
<dbReference type="EMBL" id="JANAVB010020400">
    <property type="protein sequence ID" value="KAJ6827158.1"/>
    <property type="molecule type" value="Genomic_DNA"/>
</dbReference>
<dbReference type="PANTHER" id="PTHR21668">
    <property type="entry name" value="EIF-1A"/>
    <property type="match status" value="1"/>
</dbReference>
<evidence type="ECO:0000259" key="3">
    <source>
        <dbReference type="PROSITE" id="PS50832"/>
    </source>
</evidence>
<dbReference type="Pfam" id="PF01176">
    <property type="entry name" value="eIF-1a"/>
    <property type="match status" value="1"/>
</dbReference>
<protein>
    <recommendedName>
        <fullName evidence="6">Eukaryotic translation initiation factor 1A</fullName>
    </recommendedName>
</protein>
<dbReference type="SUPFAM" id="SSF50249">
    <property type="entry name" value="Nucleic acid-binding proteins"/>
    <property type="match status" value="1"/>
</dbReference>
<keyword evidence="1" id="KW-0396">Initiation factor</keyword>
<dbReference type="SMART" id="SM00652">
    <property type="entry name" value="eIF1a"/>
    <property type="match status" value="1"/>
</dbReference>
<evidence type="ECO:0000313" key="5">
    <source>
        <dbReference type="Proteomes" id="UP001140949"/>
    </source>
</evidence>
<evidence type="ECO:0000313" key="4">
    <source>
        <dbReference type="EMBL" id="KAJ6827158.1"/>
    </source>
</evidence>
<feature type="domain" description="S1-like" evidence="3">
    <location>
        <begin position="1"/>
        <end position="32"/>
    </location>
</feature>
<sequence length="81" mass="9319">MHKKVWIADGDIVLVGLRDYQDEKAYVILKYKSDEAKLLKAHGELPENIRLNKGIDGRIDKKDEGAGDDYIKFEDEDIDKI</sequence>
<dbReference type="GO" id="GO:0003723">
    <property type="term" value="F:RNA binding"/>
    <property type="evidence" value="ECO:0007669"/>
    <property type="project" value="InterPro"/>
</dbReference>
<proteinExistence type="predicted"/>
<organism evidence="4 5">
    <name type="scientific">Iris pallida</name>
    <name type="common">Sweet iris</name>
    <dbReference type="NCBI Taxonomy" id="29817"/>
    <lineage>
        <taxon>Eukaryota</taxon>
        <taxon>Viridiplantae</taxon>
        <taxon>Streptophyta</taxon>
        <taxon>Embryophyta</taxon>
        <taxon>Tracheophyta</taxon>
        <taxon>Spermatophyta</taxon>
        <taxon>Magnoliopsida</taxon>
        <taxon>Liliopsida</taxon>
        <taxon>Asparagales</taxon>
        <taxon>Iridaceae</taxon>
        <taxon>Iridoideae</taxon>
        <taxon>Irideae</taxon>
        <taxon>Iris</taxon>
    </lineage>
</organism>
<name>A0AAX6GFT9_IRIPA</name>
<dbReference type="GO" id="GO:0003743">
    <property type="term" value="F:translation initiation factor activity"/>
    <property type="evidence" value="ECO:0007669"/>
    <property type="project" value="UniProtKB-UniRule"/>
</dbReference>
<evidence type="ECO:0008006" key="6">
    <source>
        <dbReference type="Google" id="ProtNLM"/>
    </source>
</evidence>
<keyword evidence="1" id="KW-0648">Protein biosynthesis</keyword>
<dbReference type="InterPro" id="IPR006196">
    <property type="entry name" value="RNA-binding_domain_S1_IF1"/>
</dbReference>
<dbReference type="AlphaFoldDB" id="A0AAX6GFT9"/>